<feature type="region of interest" description="Disordered" evidence="1">
    <location>
        <begin position="1"/>
        <end position="94"/>
    </location>
</feature>
<dbReference type="AlphaFoldDB" id="A0A8H5GF65"/>
<evidence type="ECO:0000313" key="3">
    <source>
        <dbReference type="Proteomes" id="UP000559027"/>
    </source>
</evidence>
<organism evidence="2 3">
    <name type="scientific">Leucocoprinus leucothites</name>
    <dbReference type="NCBI Taxonomy" id="201217"/>
    <lineage>
        <taxon>Eukaryota</taxon>
        <taxon>Fungi</taxon>
        <taxon>Dikarya</taxon>
        <taxon>Basidiomycota</taxon>
        <taxon>Agaricomycotina</taxon>
        <taxon>Agaricomycetes</taxon>
        <taxon>Agaricomycetidae</taxon>
        <taxon>Agaricales</taxon>
        <taxon>Agaricineae</taxon>
        <taxon>Agaricaceae</taxon>
        <taxon>Leucocoprinus</taxon>
    </lineage>
</organism>
<sequence length="94" mass="10649">MAETNMMTESSTEPSTQSSADSYRGNGNDTFKSKNKGDDNKQIETKLDGRRKQGIHVAKKLRDRRKDEANQRRPWGRQKAAGDLHKLLTSTDAR</sequence>
<accession>A0A8H5GF65</accession>
<dbReference type="OrthoDB" id="10485364at2759"/>
<keyword evidence="3" id="KW-1185">Reference proteome</keyword>
<name>A0A8H5GF65_9AGAR</name>
<proteinExistence type="predicted"/>
<dbReference type="EMBL" id="JAACJO010000001">
    <property type="protein sequence ID" value="KAF5363686.1"/>
    <property type="molecule type" value="Genomic_DNA"/>
</dbReference>
<reference evidence="2 3" key="1">
    <citation type="journal article" date="2020" name="ISME J.">
        <title>Uncovering the hidden diversity of litter-decomposition mechanisms in mushroom-forming fungi.</title>
        <authorList>
            <person name="Floudas D."/>
            <person name="Bentzer J."/>
            <person name="Ahren D."/>
            <person name="Johansson T."/>
            <person name="Persson P."/>
            <person name="Tunlid A."/>
        </authorList>
    </citation>
    <scope>NUCLEOTIDE SEQUENCE [LARGE SCALE GENOMIC DNA]</scope>
    <source>
        <strain evidence="2 3">CBS 146.42</strain>
    </source>
</reference>
<feature type="compositionally biased region" description="Basic residues" evidence="1">
    <location>
        <begin position="52"/>
        <end position="63"/>
    </location>
</feature>
<feature type="compositionally biased region" description="Basic and acidic residues" evidence="1">
    <location>
        <begin position="31"/>
        <end position="51"/>
    </location>
</feature>
<protein>
    <submittedName>
        <fullName evidence="2">Uncharacterized protein</fullName>
    </submittedName>
</protein>
<gene>
    <name evidence="2" type="ORF">D9756_000724</name>
</gene>
<comment type="caution">
    <text evidence="2">The sequence shown here is derived from an EMBL/GenBank/DDBJ whole genome shotgun (WGS) entry which is preliminary data.</text>
</comment>
<evidence type="ECO:0000256" key="1">
    <source>
        <dbReference type="SAM" id="MobiDB-lite"/>
    </source>
</evidence>
<evidence type="ECO:0000313" key="2">
    <source>
        <dbReference type="EMBL" id="KAF5363686.1"/>
    </source>
</evidence>
<dbReference type="Proteomes" id="UP000559027">
    <property type="component" value="Unassembled WGS sequence"/>
</dbReference>
<feature type="compositionally biased region" description="Low complexity" evidence="1">
    <location>
        <begin position="1"/>
        <end position="19"/>
    </location>
</feature>